<dbReference type="Pfam" id="PF22935">
    <property type="entry name" value="RM44_endonuclase"/>
    <property type="match status" value="1"/>
</dbReference>
<dbReference type="GeneID" id="28736725"/>
<dbReference type="Gene3D" id="1.10.1520.10">
    <property type="entry name" value="Ribonuclease III domain"/>
    <property type="match status" value="1"/>
</dbReference>
<organism evidence="3 4">
    <name type="scientific">Cyphellophora attinorum</name>
    <dbReference type="NCBI Taxonomy" id="1664694"/>
    <lineage>
        <taxon>Eukaryota</taxon>
        <taxon>Fungi</taxon>
        <taxon>Dikarya</taxon>
        <taxon>Ascomycota</taxon>
        <taxon>Pezizomycotina</taxon>
        <taxon>Eurotiomycetes</taxon>
        <taxon>Chaetothyriomycetidae</taxon>
        <taxon>Chaetothyriales</taxon>
        <taxon>Cyphellophoraceae</taxon>
        <taxon>Cyphellophora</taxon>
    </lineage>
</organism>
<dbReference type="EMBL" id="LFJN01000016">
    <property type="protein sequence ID" value="KPI38941.1"/>
    <property type="molecule type" value="Genomic_DNA"/>
</dbReference>
<dbReference type="RefSeq" id="XP_017998904.1">
    <property type="nucleotide sequence ID" value="XM_018144845.1"/>
</dbReference>
<dbReference type="InterPro" id="IPR000999">
    <property type="entry name" value="RNase_III_dom"/>
</dbReference>
<comment type="caution">
    <text evidence="3">The sequence shown here is derived from an EMBL/GenBank/DDBJ whole genome shotgun (WGS) entry which is preliminary data.</text>
</comment>
<feature type="compositionally biased region" description="Basic and acidic residues" evidence="1">
    <location>
        <begin position="159"/>
        <end position="171"/>
    </location>
</feature>
<dbReference type="CDD" id="cd00593">
    <property type="entry name" value="RIBOc"/>
    <property type="match status" value="1"/>
</dbReference>
<dbReference type="GO" id="GO:0004525">
    <property type="term" value="F:ribonuclease III activity"/>
    <property type="evidence" value="ECO:0007669"/>
    <property type="project" value="InterPro"/>
</dbReference>
<dbReference type="AlphaFoldDB" id="A0A0N0NL65"/>
<accession>A0A0N0NL65</accession>
<proteinExistence type="predicted"/>
<dbReference type="STRING" id="1664694.A0A0N0NL65"/>
<dbReference type="SUPFAM" id="SSF69065">
    <property type="entry name" value="RNase III domain-like"/>
    <property type="match status" value="1"/>
</dbReference>
<name>A0A0N0NL65_9EURO</name>
<evidence type="ECO:0000256" key="1">
    <source>
        <dbReference type="SAM" id="MobiDB-lite"/>
    </source>
</evidence>
<dbReference type="PROSITE" id="PS50142">
    <property type="entry name" value="RNASE_3_2"/>
    <property type="match status" value="1"/>
</dbReference>
<dbReference type="OrthoDB" id="67027at2759"/>
<dbReference type="Proteomes" id="UP000038010">
    <property type="component" value="Unassembled WGS sequence"/>
</dbReference>
<dbReference type="InterPro" id="IPR036389">
    <property type="entry name" value="RNase_III_sf"/>
</dbReference>
<feature type="region of interest" description="Disordered" evidence="1">
    <location>
        <begin position="155"/>
        <end position="177"/>
    </location>
</feature>
<dbReference type="VEuPathDB" id="FungiDB:AB675_4689"/>
<protein>
    <recommendedName>
        <fullName evidence="2">RNase III domain-containing protein</fullName>
    </recommendedName>
</protein>
<feature type="domain" description="RNase III" evidence="2">
    <location>
        <begin position="89"/>
        <end position="138"/>
    </location>
</feature>
<evidence type="ECO:0000259" key="2">
    <source>
        <dbReference type="PROSITE" id="PS50142"/>
    </source>
</evidence>
<evidence type="ECO:0000313" key="3">
    <source>
        <dbReference type="EMBL" id="KPI38941.1"/>
    </source>
</evidence>
<evidence type="ECO:0000313" key="4">
    <source>
        <dbReference type="Proteomes" id="UP000038010"/>
    </source>
</evidence>
<reference evidence="3 4" key="1">
    <citation type="submission" date="2015-06" db="EMBL/GenBank/DDBJ databases">
        <title>Draft genome of the ant-associated black yeast Phialophora attae CBS 131958.</title>
        <authorList>
            <person name="Moreno L.F."/>
            <person name="Stielow B.J."/>
            <person name="de Hoog S."/>
            <person name="Vicente V.A."/>
            <person name="Weiss V.A."/>
            <person name="de Vries M."/>
            <person name="Cruz L.M."/>
            <person name="Souza E.M."/>
        </authorList>
    </citation>
    <scope>NUCLEOTIDE SEQUENCE [LARGE SCALE GENOMIC DNA]</scope>
    <source>
        <strain evidence="3 4">CBS 131958</strain>
    </source>
</reference>
<gene>
    <name evidence="3" type="ORF">AB675_4689</name>
</gene>
<sequence>MNIGMDNRQFFNAASDCQLRLGYAFTRLSHLARALNGSGNRAQFGESEIVESNKPLAIYGDALMQTLLAKKWLNAGLSPDQWTRDICQTLLTNKNLAEVGTDNGIRRFILCSGGTRPSDKMTATAVEAIIGAAHLDGGDDAANLVMENLGITSPLLEESSVKGDPGSRSKGEPQTSG</sequence>
<dbReference type="InterPro" id="IPR055189">
    <property type="entry name" value="RM44_endonuclase"/>
</dbReference>
<keyword evidence="4" id="KW-1185">Reference proteome</keyword>
<dbReference type="GO" id="GO:0006396">
    <property type="term" value="P:RNA processing"/>
    <property type="evidence" value="ECO:0007669"/>
    <property type="project" value="InterPro"/>
</dbReference>